<dbReference type="RefSeq" id="WP_045163039.1">
    <property type="nucleotide sequence ID" value="NZ_JYHV01000029.1"/>
</dbReference>
<dbReference type="InterPro" id="IPR021866">
    <property type="entry name" value="SpoIIAA-like"/>
</dbReference>
<name>A0A0D9AHF4_STUST</name>
<dbReference type="AlphaFoldDB" id="A0A0D9AHF4"/>
<dbReference type="Gene3D" id="3.40.50.10600">
    <property type="entry name" value="SpoIIaa-like domains"/>
    <property type="match status" value="1"/>
</dbReference>
<protein>
    <recommendedName>
        <fullName evidence="3">STAS/SEC14 domain-containing protein</fullName>
    </recommendedName>
</protein>
<evidence type="ECO:0008006" key="3">
    <source>
        <dbReference type="Google" id="ProtNLM"/>
    </source>
</evidence>
<dbReference type="SUPFAM" id="SSF52091">
    <property type="entry name" value="SpoIIaa-like"/>
    <property type="match status" value="1"/>
</dbReference>
<dbReference type="OrthoDB" id="7619266at2"/>
<dbReference type="EMBL" id="JYHV01000029">
    <property type="protein sequence ID" value="KJH80413.1"/>
    <property type="molecule type" value="Genomic_DNA"/>
</dbReference>
<dbReference type="InterPro" id="IPR036513">
    <property type="entry name" value="STAS_dom_sf"/>
</dbReference>
<reference evidence="1 2" key="1">
    <citation type="submission" date="2015-02" db="EMBL/GenBank/DDBJ databases">
        <title>Draft genome sequence of Pseudomonas stutzeri NT0128 isolated from wheat (Triticum turgidum) rhizosphere.</title>
        <authorList>
            <person name="Tovi N."/>
            <person name="Frenk S."/>
            <person name="Hadar Y."/>
            <person name="Minz D."/>
        </authorList>
    </citation>
    <scope>NUCLEOTIDE SEQUENCE [LARGE SCALE GENOMIC DNA]</scope>
    <source>
        <strain evidence="1 2">NT0128</strain>
    </source>
</reference>
<evidence type="ECO:0000313" key="1">
    <source>
        <dbReference type="EMBL" id="KJH80413.1"/>
    </source>
</evidence>
<dbReference type="Pfam" id="PF11964">
    <property type="entry name" value="SpoIIAA-like"/>
    <property type="match status" value="1"/>
</dbReference>
<organism evidence="1 2">
    <name type="scientific">Stutzerimonas stutzeri</name>
    <name type="common">Pseudomonas stutzeri</name>
    <dbReference type="NCBI Taxonomy" id="316"/>
    <lineage>
        <taxon>Bacteria</taxon>
        <taxon>Pseudomonadati</taxon>
        <taxon>Pseudomonadota</taxon>
        <taxon>Gammaproteobacteria</taxon>
        <taxon>Pseudomonadales</taxon>
        <taxon>Pseudomonadaceae</taxon>
        <taxon>Stutzerimonas</taxon>
    </lineage>
</organism>
<evidence type="ECO:0000313" key="2">
    <source>
        <dbReference type="Proteomes" id="UP000032487"/>
    </source>
</evidence>
<comment type="caution">
    <text evidence="1">The sequence shown here is derived from an EMBL/GenBank/DDBJ whole genome shotgun (WGS) entry which is preliminary data.</text>
</comment>
<dbReference type="Proteomes" id="UP000032487">
    <property type="component" value="Unassembled WGS sequence"/>
</dbReference>
<dbReference type="InterPro" id="IPR038396">
    <property type="entry name" value="SpoIIAA-like_sf"/>
</dbReference>
<gene>
    <name evidence="1" type="ORF">UF78_15135</name>
</gene>
<accession>A0A0D9AHF4</accession>
<dbReference type="PATRIC" id="fig|316.101.peg.3791"/>
<sequence>MFHVTRIGDKRIDVDFSGKLDSNEMRFALDELMRKSEGITHGQMLFRVGDFDMPTLGAVGVELSRIPQMFRFVRRFDRCAVVCAKEWMRKASEIEGALIPGLKVKAFDQHQSTEAHEWLEGAL</sequence>
<proteinExistence type="predicted"/>